<dbReference type="GO" id="GO:0016746">
    <property type="term" value="F:acyltransferase activity"/>
    <property type="evidence" value="ECO:0007669"/>
    <property type="project" value="UniProtKB-KW"/>
</dbReference>
<keyword evidence="9" id="KW-0012">Acyltransferase</keyword>
<keyword evidence="6 7" id="KW-0472">Membrane</keyword>
<dbReference type="EC" id="2.3.1.-" evidence="9"/>
<keyword evidence="5 7" id="KW-1133">Transmembrane helix</keyword>
<evidence type="ECO:0000256" key="6">
    <source>
        <dbReference type="ARBA" id="ARBA00023136"/>
    </source>
</evidence>
<dbReference type="Pfam" id="PF01757">
    <property type="entry name" value="Acyl_transf_3"/>
    <property type="match status" value="1"/>
</dbReference>
<dbReference type="PANTHER" id="PTHR40074">
    <property type="entry name" value="O-ACETYLTRANSFERASE WECH"/>
    <property type="match status" value="1"/>
</dbReference>
<feature type="domain" description="Acyltransferase 3" evidence="8">
    <location>
        <begin position="20"/>
        <end position="325"/>
    </location>
</feature>
<reference evidence="9 10" key="1">
    <citation type="submission" date="2023-12" db="EMBL/GenBank/DDBJ databases">
        <title>Description of an unclassified Opitutus bacterium of Verrucomicrobiota.</title>
        <authorList>
            <person name="Zhang D.-F."/>
        </authorList>
    </citation>
    <scope>NUCLEOTIDE SEQUENCE [LARGE SCALE GENOMIC DNA]</scope>
    <source>
        <strain evidence="9 10">WL0086</strain>
    </source>
</reference>
<comment type="similarity">
    <text evidence="2">Belongs to the acyltransferase 3 family.</text>
</comment>
<comment type="subcellular location">
    <subcellularLocation>
        <location evidence="1">Cell membrane</location>
        <topology evidence="1">Multi-pass membrane protein</topology>
    </subcellularLocation>
</comment>
<dbReference type="EMBL" id="CP139781">
    <property type="protein sequence ID" value="WRQ88292.1"/>
    <property type="molecule type" value="Genomic_DNA"/>
</dbReference>
<accession>A0ABZ1CA68</accession>
<sequence>MSESVPASPSPPTAAARDPFWDVLKGGLILLVVWGHIIQYQSYGLGPDADGVAGYLTDPVFKLIYLFHMPLFMAVAGFLFAHGLNRDASWSRAARTLRRLVIPTLAWFFILKLLLASIRVWQADAPLDYLQAVFAPGWLRMEILYHAWFVWCVVGFDLLFLLLRRLNADRPWVVGLLVVASCWLPDVSVLFLAQFTFPYFCLGVLLARTPFPQLRPGAVRLLWWFSLIAIPAYLQWTSSDYAYLYNWSVPISGVVWLAMKHLSVTAMVVLVFLIFRTVYPRLPQRGLVLLGRQSLPIYLVQGFLLASLPLLELPLQGTWWFSVTLAPLLAFALTHGLGQLSEALSRRPRLAPLLTGRSQN</sequence>
<evidence type="ECO:0000256" key="2">
    <source>
        <dbReference type="ARBA" id="ARBA00007400"/>
    </source>
</evidence>
<evidence type="ECO:0000256" key="1">
    <source>
        <dbReference type="ARBA" id="ARBA00004651"/>
    </source>
</evidence>
<protein>
    <submittedName>
        <fullName evidence="9">Acyltransferase</fullName>
        <ecNumber evidence="9">2.3.1.-</ecNumber>
    </submittedName>
</protein>
<feature type="transmembrane region" description="Helical" evidence="7">
    <location>
        <begin position="319"/>
        <end position="340"/>
    </location>
</feature>
<feature type="transmembrane region" description="Helical" evidence="7">
    <location>
        <begin position="170"/>
        <end position="186"/>
    </location>
</feature>
<feature type="transmembrane region" description="Helical" evidence="7">
    <location>
        <begin position="192"/>
        <end position="211"/>
    </location>
</feature>
<feature type="transmembrane region" description="Helical" evidence="7">
    <location>
        <begin position="295"/>
        <end position="313"/>
    </location>
</feature>
<dbReference type="RefSeq" id="WP_324726069.1">
    <property type="nucleotide sequence ID" value="NZ_CP139781.1"/>
</dbReference>
<name>A0ABZ1CA68_9BACT</name>
<feature type="transmembrane region" description="Helical" evidence="7">
    <location>
        <begin position="143"/>
        <end position="163"/>
    </location>
</feature>
<evidence type="ECO:0000259" key="8">
    <source>
        <dbReference type="Pfam" id="PF01757"/>
    </source>
</evidence>
<feature type="transmembrane region" description="Helical" evidence="7">
    <location>
        <begin position="105"/>
        <end position="123"/>
    </location>
</feature>
<evidence type="ECO:0000256" key="5">
    <source>
        <dbReference type="ARBA" id="ARBA00022989"/>
    </source>
</evidence>
<feature type="transmembrane region" description="Helical" evidence="7">
    <location>
        <begin position="218"/>
        <end position="234"/>
    </location>
</feature>
<keyword evidence="4 7" id="KW-0812">Transmembrane</keyword>
<keyword evidence="10" id="KW-1185">Reference proteome</keyword>
<evidence type="ECO:0000256" key="3">
    <source>
        <dbReference type="ARBA" id="ARBA00022475"/>
    </source>
</evidence>
<dbReference type="PANTHER" id="PTHR40074:SF2">
    <property type="entry name" value="O-ACETYLTRANSFERASE WECH"/>
    <property type="match status" value="1"/>
</dbReference>
<evidence type="ECO:0000313" key="10">
    <source>
        <dbReference type="Proteomes" id="UP000738431"/>
    </source>
</evidence>
<dbReference type="InterPro" id="IPR002656">
    <property type="entry name" value="Acyl_transf_3_dom"/>
</dbReference>
<evidence type="ECO:0000256" key="7">
    <source>
        <dbReference type="SAM" id="Phobius"/>
    </source>
</evidence>
<proteinExistence type="inferred from homology"/>
<feature type="transmembrane region" description="Helical" evidence="7">
    <location>
        <begin position="63"/>
        <end position="84"/>
    </location>
</feature>
<feature type="transmembrane region" description="Helical" evidence="7">
    <location>
        <begin position="254"/>
        <end position="275"/>
    </location>
</feature>
<dbReference type="Proteomes" id="UP000738431">
    <property type="component" value="Chromosome"/>
</dbReference>
<keyword evidence="9" id="KW-0808">Transferase</keyword>
<evidence type="ECO:0000313" key="9">
    <source>
        <dbReference type="EMBL" id="WRQ88292.1"/>
    </source>
</evidence>
<gene>
    <name evidence="9" type="ORF">K1X11_002670</name>
</gene>
<evidence type="ECO:0000256" key="4">
    <source>
        <dbReference type="ARBA" id="ARBA00022692"/>
    </source>
</evidence>
<keyword evidence="3" id="KW-1003">Cell membrane</keyword>
<organism evidence="9 10">
    <name type="scientific">Actomonas aquatica</name>
    <dbReference type="NCBI Taxonomy" id="2866162"/>
    <lineage>
        <taxon>Bacteria</taxon>
        <taxon>Pseudomonadati</taxon>
        <taxon>Verrucomicrobiota</taxon>
        <taxon>Opitutia</taxon>
        <taxon>Opitutales</taxon>
        <taxon>Opitutaceae</taxon>
        <taxon>Actomonas</taxon>
    </lineage>
</organism>